<accession>A0ABU1D256</accession>
<sequence>MLGCDPGDLFTTRNIANLVPPPNEVIGPQGILAAIQFAVDDLNVERIIVLGHSQCGGIRALMQGRSVGERPADYVSRWIDIAAPVRELVLRQLPHASPEERCRACEQASILMSLKNLKRMENVASRLEEGSLALHGWYFDMIFDQVATDSGCCSW</sequence>
<evidence type="ECO:0000313" key="10">
    <source>
        <dbReference type="Proteomes" id="UP001232156"/>
    </source>
</evidence>
<dbReference type="SUPFAM" id="SSF53056">
    <property type="entry name" value="beta-carbonic anhydrase, cab"/>
    <property type="match status" value="1"/>
</dbReference>
<dbReference type="Pfam" id="PF00484">
    <property type="entry name" value="Pro_CA"/>
    <property type="match status" value="1"/>
</dbReference>
<reference evidence="9 10" key="1">
    <citation type="submission" date="2023-08" db="EMBL/GenBank/DDBJ databases">
        <title>Alcaligenaceae gen. nov., a novel taxon isolated from the sludge of Yixing Pesticide Factory.</title>
        <authorList>
            <person name="Ruan L."/>
        </authorList>
    </citation>
    <scope>NUCLEOTIDE SEQUENCE [LARGE SCALE GENOMIC DNA]</scope>
    <source>
        <strain evidence="9 10">LG-2</strain>
    </source>
</reference>
<gene>
    <name evidence="9" type="ORF">Q8947_00760</name>
</gene>
<dbReference type="PROSITE" id="PS00705">
    <property type="entry name" value="PROK_CO2_ANHYDRASE_2"/>
    <property type="match status" value="1"/>
</dbReference>
<proteinExistence type="inferred from homology"/>
<keyword evidence="10" id="KW-1185">Reference proteome</keyword>
<dbReference type="RefSeq" id="WP_347286217.1">
    <property type="nucleotide sequence ID" value="NZ_JAUZQE010000001.1"/>
</dbReference>
<dbReference type="Proteomes" id="UP001232156">
    <property type="component" value="Unassembled WGS sequence"/>
</dbReference>
<dbReference type="EC" id="4.2.1.1" evidence="3 8"/>
<comment type="similarity">
    <text evidence="2 8">Belongs to the beta-class carbonic anhydrase family.</text>
</comment>
<evidence type="ECO:0000256" key="2">
    <source>
        <dbReference type="ARBA" id="ARBA00006217"/>
    </source>
</evidence>
<dbReference type="InterPro" id="IPR015892">
    <property type="entry name" value="Carbonic_anhydrase_CS"/>
</dbReference>
<evidence type="ECO:0000256" key="5">
    <source>
        <dbReference type="ARBA" id="ARBA00022833"/>
    </source>
</evidence>
<evidence type="ECO:0000256" key="3">
    <source>
        <dbReference type="ARBA" id="ARBA00012925"/>
    </source>
</evidence>
<keyword evidence="5 8" id="KW-0862">Zinc</keyword>
<evidence type="ECO:0000256" key="7">
    <source>
        <dbReference type="ARBA" id="ARBA00048348"/>
    </source>
</evidence>
<protein>
    <recommendedName>
        <fullName evidence="3 8">Carbonic anhydrase</fullName>
        <ecNumber evidence="3 8">4.2.1.1</ecNumber>
    </recommendedName>
    <alternativeName>
        <fullName evidence="8">Carbonate dehydratase</fullName>
    </alternativeName>
</protein>
<dbReference type="SMART" id="SM00947">
    <property type="entry name" value="Pro_CA"/>
    <property type="match status" value="1"/>
</dbReference>
<keyword evidence="4" id="KW-0479">Metal-binding</keyword>
<organism evidence="9 10">
    <name type="scientific">Yanghanlia caeni</name>
    <dbReference type="NCBI Taxonomy" id="3064283"/>
    <lineage>
        <taxon>Bacteria</taxon>
        <taxon>Pseudomonadati</taxon>
        <taxon>Pseudomonadota</taxon>
        <taxon>Betaproteobacteria</taxon>
        <taxon>Burkholderiales</taxon>
        <taxon>Alcaligenaceae</taxon>
        <taxon>Yanghanlia</taxon>
    </lineage>
</organism>
<evidence type="ECO:0000256" key="6">
    <source>
        <dbReference type="ARBA" id="ARBA00023239"/>
    </source>
</evidence>
<comment type="caution">
    <text evidence="9">The sequence shown here is derived from an EMBL/GenBank/DDBJ whole genome shotgun (WGS) entry which is preliminary data.</text>
</comment>
<name>A0ABU1D256_9BURK</name>
<evidence type="ECO:0000256" key="1">
    <source>
        <dbReference type="ARBA" id="ARBA00001947"/>
    </source>
</evidence>
<evidence type="ECO:0000256" key="8">
    <source>
        <dbReference type="RuleBase" id="RU003956"/>
    </source>
</evidence>
<evidence type="ECO:0000256" key="4">
    <source>
        <dbReference type="ARBA" id="ARBA00022723"/>
    </source>
</evidence>
<dbReference type="PANTHER" id="PTHR11002">
    <property type="entry name" value="CARBONIC ANHYDRASE"/>
    <property type="match status" value="1"/>
</dbReference>
<keyword evidence="6 8" id="KW-0456">Lyase</keyword>
<dbReference type="EMBL" id="JAUZQE010000001">
    <property type="protein sequence ID" value="MDR4124517.1"/>
    <property type="molecule type" value="Genomic_DNA"/>
</dbReference>
<comment type="catalytic activity">
    <reaction evidence="7 8">
        <text>hydrogencarbonate + H(+) = CO2 + H2O</text>
        <dbReference type="Rhea" id="RHEA:10748"/>
        <dbReference type="ChEBI" id="CHEBI:15377"/>
        <dbReference type="ChEBI" id="CHEBI:15378"/>
        <dbReference type="ChEBI" id="CHEBI:16526"/>
        <dbReference type="ChEBI" id="CHEBI:17544"/>
        <dbReference type="EC" id="4.2.1.1"/>
    </reaction>
</comment>
<dbReference type="PANTHER" id="PTHR11002:SF76">
    <property type="entry name" value="CARBONIC ANHYDRASE"/>
    <property type="match status" value="1"/>
</dbReference>
<evidence type="ECO:0000313" key="9">
    <source>
        <dbReference type="EMBL" id="MDR4124517.1"/>
    </source>
</evidence>
<dbReference type="InterPro" id="IPR001765">
    <property type="entry name" value="Carbonic_anhydrase"/>
</dbReference>
<comment type="cofactor">
    <cofactor evidence="1">
        <name>Zn(2+)</name>
        <dbReference type="ChEBI" id="CHEBI:29105"/>
    </cofactor>
</comment>
<dbReference type="Gene3D" id="3.40.1050.10">
    <property type="entry name" value="Carbonic anhydrase"/>
    <property type="match status" value="1"/>
</dbReference>
<dbReference type="InterPro" id="IPR036874">
    <property type="entry name" value="Carbonic_anhydrase_sf"/>
</dbReference>
<comment type="function">
    <text evidence="8">Reversible hydration of carbon dioxide.</text>
</comment>